<dbReference type="Pfam" id="PF13472">
    <property type="entry name" value="Lipase_GDSL_2"/>
    <property type="match status" value="1"/>
</dbReference>
<gene>
    <name evidence="4" type="ORF">ACFSBI_01345</name>
</gene>
<evidence type="ECO:0000259" key="3">
    <source>
        <dbReference type="Pfam" id="PF13472"/>
    </source>
</evidence>
<dbReference type="PROSITE" id="PS51257">
    <property type="entry name" value="PROKAR_LIPOPROTEIN"/>
    <property type="match status" value="1"/>
</dbReference>
<dbReference type="EMBL" id="JBHUEA010000001">
    <property type="protein sequence ID" value="MFD1720182.1"/>
    <property type="molecule type" value="Genomic_DNA"/>
</dbReference>
<sequence>MRGKRWGVLVALGALLLAGCTAAPPPAAAPRPTADAPSPPAPSPSPTGTPLTVAALGDSLSRGFDACAAFGDCPEASWATGTDPRVDSVADRLGALRDATITRVDAARSGADSSDLARQVETVIPHSPDLVTMLMGANDVCRPDLTEMTPAPVYTERIDAALDRLAAALPDATVLVASVPDVTALLPVAGGDPTARFIWSRLNGCSTVLEAPQSTSAAAELRRDEVRARVAEYDDALRAACAAHPRCVYDDGALRAYRPELAQLSALDYFHPSIAGQAELAALEWRALTSSALVP</sequence>
<dbReference type="Proteomes" id="UP001597347">
    <property type="component" value="Unassembled WGS sequence"/>
</dbReference>
<dbReference type="PANTHER" id="PTHR30383:SF5">
    <property type="entry name" value="SGNH HYDROLASE-TYPE ESTERASE DOMAIN-CONTAINING PROTEIN"/>
    <property type="match status" value="1"/>
</dbReference>
<evidence type="ECO:0000256" key="1">
    <source>
        <dbReference type="SAM" id="MobiDB-lite"/>
    </source>
</evidence>
<organism evidence="4 5">
    <name type="scientific">Amnibacterium endophyticum</name>
    <dbReference type="NCBI Taxonomy" id="2109337"/>
    <lineage>
        <taxon>Bacteria</taxon>
        <taxon>Bacillati</taxon>
        <taxon>Actinomycetota</taxon>
        <taxon>Actinomycetes</taxon>
        <taxon>Micrococcales</taxon>
        <taxon>Microbacteriaceae</taxon>
        <taxon>Amnibacterium</taxon>
    </lineage>
</organism>
<protein>
    <submittedName>
        <fullName evidence="4">GDSL-type esterase/lipase family protein</fullName>
    </submittedName>
</protein>
<reference evidence="5" key="1">
    <citation type="journal article" date="2019" name="Int. J. Syst. Evol. Microbiol.">
        <title>The Global Catalogue of Microorganisms (GCM) 10K type strain sequencing project: providing services to taxonomists for standard genome sequencing and annotation.</title>
        <authorList>
            <consortium name="The Broad Institute Genomics Platform"/>
            <consortium name="The Broad Institute Genome Sequencing Center for Infectious Disease"/>
            <person name="Wu L."/>
            <person name="Ma J."/>
        </authorList>
    </citation>
    <scope>NUCLEOTIDE SEQUENCE [LARGE SCALE GENOMIC DNA]</scope>
    <source>
        <strain evidence="5">CGMCC 1.12471</strain>
    </source>
</reference>
<comment type="caution">
    <text evidence="4">The sequence shown here is derived from an EMBL/GenBank/DDBJ whole genome shotgun (WGS) entry which is preliminary data.</text>
</comment>
<feature type="compositionally biased region" description="Pro residues" evidence="1">
    <location>
        <begin position="37"/>
        <end position="47"/>
    </location>
</feature>
<keyword evidence="2" id="KW-0732">Signal</keyword>
<feature type="region of interest" description="Disordered" evidence="1">
    <location>
        <begin position="24"/>
        <end position="50"/>
    </location>
</feature>
<feature type="domain" description="SGNH hydrolase-type esterase" evidence="3">
    <location>
        <begin position="55"/>
        <end position="278"/>
    </location>
</feature>
<proteinExistence type="predicted"/>
<feature type="chain" id="PRO_5047502225" evidence="2">
    <location>
        <begin position="23"/>
        <end position="295"/>
    </location>
</feature>
<evidence type="ECO:0000313" key="4">
    <source>
        <dbReference type="EMBL" id="MFD1720182.1"/>
    </source>
</evidence>
<evidence type="ECO:0000313" key="5">
    <source>
        <dbReference type="Proteomes" id="UP001597347"/>
    </source>
</evidence>
<evidence type="ECO:0000256" key="2">
    <source>
        <dbReference type="SAM" id="SignalP"/>
    </source>
</evidence>
<name>A0ABW4LA87_9MICO</name>
<dbReference type="InterPro" id="IPR013830">
    <property type="entry name" value="SGNH_hydro"/>
</dbReference>
<dbReference type="RefSeq" id="WP_377931389.1">
    <property type="nucleotide sequence ID" value="NZ_JBHUEA010000001.1"/>
</dbReference>
<dbReference type="Gene3D" id="3.40.50.1110">
    <property type="entry name" value="SGNH hydrolase"/>
    <property type="match status" value="1"/>
</dbReference>
<dbReference type="InterPro" id="IPR036514">
    <property type="entry name" value="SGNH_hydro_sf"/>
</dbReference>
<accession>A0ABW4LA87</accession>
<dbReference type="InterPro" id="IPR051532">
    <property type="entry name" value="Ester_Hydrolysis_Enzymes"/>
</dbReference>
<keyword evidence="5" id="KW-1185">Reference proteome</keyword>
<dbReference type="PANTHER" id="PTHR30383">
    <property type="entry name" value="THIOESTERASE 1/PROTEASE 1/LYSOPHOSPHOLIPASE L1"/>
    <property type="match status" value="1"/>
</dbReference>
<dbReference type="SUPFAM" id="SSF52266">
    <property type="entry name" value="SGNH hydrolase"/>
    <property type="match status" value="1"/>
</dbReference>
<feature type="signal peptide" evidence="2">
    <location>
        <begin position="1"/>
        <end position="22"/>
    </location>
</feature>